<evidence type="ECO:0000256" key="2">
    <source>
        <dbReference type="ARBA" id="ARBA00004370"/>
    </source>
</evidence>
<evidence type="ECO:0000256" key="4">
    <source>
        <dbReference type="ARBA" id="ARBA00022630"/>
    </source>
</evidence>
<name>A0AAN7ZYX1_9SACH</name>
<evidence type="ECO:0000256" key="8">
    <source>
        <dbReference type="ARBA" id="ARBA00023002"/>
    </source>
</evidence>
<keyword evidence="5" id="KW-0812">Transmembrane</keyword>
<evidence type="ECO:0000256" key="12">
    <source>
        <dbReference type="RuleBase" id="RU361226"/>
    </source>
</evidence>
<dbReference type="Gene3D" id="2.40.30.10">
    <property type="entry name" value="Translation factors"/>
    <property type="match status" value="1"/>
</dbReference>
<evidence type="ECO:0000256" key="11">
    <source>
        <dbReference type="PIRSR" id="PIRSR601834-1"/>
    </source>
</evidence>
<dbReference type="InterPro" id="IPR008333">
    <property type="entry name" value="Cbr1-like_FAD-bd_dom"/>
</dbReference>
<keyword evidence="7" id="KW-1133">Transmembrane helix</keyword>
<accession>A0AAN7ZYX1</accession>
<keyword evidence="4 11" id="KW-0285">Flavoprotein</keyword>
<sequence>MFLSKMILAPNTSLYKFKLKHRNEKLNIPTSHYVAVRVILNGKEEIRNYTPIHTNENVGCLDLIVKTYTLGNVSKYFTTLKPGDYLEFKGPMGEFVYEDVQTTQLGLIAGGSGITPILEVLNEYMSNPDKLEKVCLIYANETVHDILLKEELDSMMSKYPQFHVHYVLHYPPSKHDMTLCDEETWSGGIGYITKRDMEQYLPEYADDHRLLICGPPEMTNMVLNYARSLGWNSGFQKSKGDQKVFVF</sequence>
<comment type="cofactor">
    <cofactor evidence="1 11 12">
        <name>FAD</name>
        <dbReference type="ChEBI" id="CHEBI:57692"/>
    </cofactor>
</comment>
<evidence type="ECO:0000313" key="15">
    <source>
        <dbReference type="Proteomes" id="UP001306508"/>
    </source>
</evidence>
<dbReference type="PROSITE" id="PS51384">
    <property type="entry name" value="FAD_FR"/>
    <property type="match status" value="1"/>
</dbReference>
<gene>
    <name evidence="14" type="ORF">RI543_000557</name>
</gene>
<dbReference type="SUPFAM" id="SSF52343">
    <property type="entry name" value="Ferredoxin reductase-like, C-terminal NADP-linked domain"/>
    <property type="match status" value="1"/>
</dbReference>
<feature type="domain" description="FAD-binding FR-type" evidence="13">
    <location>
        <begin position="1"/>
        <end position="98"/>
    </location>
</feature>
<feature type="binding site" evidence="11">
    <location>
        <position position="66"/>
    </location>
    <ligand>
        <name>FAD</name>
        <dbReference type="ChEBI" id="CHEBI:57692"/>
    </ligand>
</feature>
<dbReference type="InterPro" id="IPR039261">
    <property type="entry name" value="FNR_nucleotide-bd"/>
</dbReference>
<dbReference type="EMBL" id="JAWIZZ010000023">
    <property type="protein sequence ID" value="KAK5781906.1"/>
    <property type="molecule type" value="Genomic_DNA"/>
</dbReference>
<feature type="binding site" evidence="11">
    <location>
        <position position="74"/>
    </location>
    <ligand>
        <name>FAD</name>
        <dbReference type="ChEBI" id="CHEBI:57692"/>
    </ligand>
</feature>
<feature type="binding site" evidence="11">
    <location>
        <position position="47"/>
    </location>
    <ligand>
        <name>FAD</name>
        <dbReference type="ChEBI" id="CHEBI:57692"/>
    </ligand>
</feature>
<evidence type="ECO:0000256" key="3">
    <source>
        <dbReference type="ARBA" id="ARBA00006105"/>
    </source>
</evidence>
<dbReference type="PRINTS" id="PR00371">
    <property type="entry name" value="FPNCR"/>
</dbReference>
<dbReference type="InterPro" id="IPR017938">
    <property type="entry name" value="Riboflavin_synthase-like_b-brl"/>
</dbReference>
<dbReference type="Pfam" id="PF00175">
    <property type="entry name" value="NAD_binding_1"/>
    <property type="match status" value="1"/>
</dbReference>
<dbReference type="FunFam" id="3.40.50.80:FF:000009">
    <property type="entry name" value="NADH-cytochrome b5 reductase"/>
    <property type="match status" value="1"/>
</dbReference>
<dbReference type="PRINTS" id="PR00406">
    <property type="entry name" value="CYTB5RDTASE"/>
</dbReference>
<feature type="binding site" evidence="11">
    <location>
        <position position="64"/>
    </location>
    <ligand>
        <name>FAD</name>
        <dbReference type="ChEBI" id="CHEBI:57692"/>
    </ligand>
</feature>
<dbReference type="InterPro" id="IPR001433">
    <property type="entry name" value="OxRdtase_FAD/NAD-bd"/>
</dbReference>
<comment type="caution">
    <text evidence="14">The sequence shown here is derived from an EMBL/GenBank/DDBJ whole genome shotgun (WGS) entry which is preliminary data.</text>
</comment>
<dbReference type="AlphaFoldDB" id="A0AAN7ZYX1"/>
<evidence type="ECO:0000259" key="13">
    <source>
        <dbReference type="PROSITE" id="PS51384"/>
    </source>
</evidence>
<dbReference type="Gene3D" id="3.40.50.80">
    <property type="entry name" value="Nucleotide-binding domain of ferredoxin-NADP reductase (FNR) module"/>
    <property type="match status" value="1"/>
</dbReference>
<dbReference type="PANTHER" id="PTHR19370">
    <property type="entry name" value="NADH-CYTOCHROME B5 REDUCTASE"/>
    <property type="match status" value="1"/>
</dbReference>
<dbReference type="Pfam" id="PF00970">
    <property type="entry name" value="FAD_binding_6"/>
    <property type="match status" value="1"/>
</dbReference>
<dbReference type="CDD" id="cd06183">
    <property type="entry name" value="cyt_b5_reduct_like"/>
    <property type="match status" value="1"/>
</dbReference>
<proteinExistence type="inferred from homology"/>
<keyword evidence="10" id="KW-0472">Membrane</keyword>
<comment type="similarity">
    <text evidence="3 12">Belongs to the flavoprotein pyridine nucleotide cytochrome reductase family.</text>
</comment>
<dbReference type="InterPro" id="IPR001834">
    <property type="entry name" value="CBR-like"/>
</dbReference>
<organism evidence="14 15">
    <name type="scientific">Arxiozyma heterogenica</name>
    <dbReference type="NCBI Taxonomy" id="278026"/>
    <lineage>
        <taxon>Eukaryota</taxon>
        <taxon>Fungi</taxon>
        <taxon>Dikarya</taxon>
        <taxon>Ascomycota</taxon>
        <taxon>Saccharomycotina</taxon>
        <taxon>Saccharomycetes</taxon>
        <taxon>Saccharomycetales</taxon>
        <taxon>Saccharomycetaceae</taxon>
        <taxon>Arxiozyma</taxon>
    </lineage>
</organism>
<evidence type="ECO:0000256" key="10">
    <source>
        <dbReference type="ARBA" id="ARBA00023136"/>
    </source>
</evidence>
<evidence type="ECO:0000313" key="14">
    <source>
        <dbReference type="EMBL" id="KAK5781906.1"/>
    </source>
</evidence>
<comment type="subcellular location">
    <subcellularLocation>
        <location evidence="2">Membrane</location>
    </subcellularLocation>
</comment>
<feature type="binding site" evidence="11">
    <location>
        <position position="73"/>
    </location>
    <ligand>
        <name>FAD</name>
        <dbReference type="ChEBI" id="CHEBI:57692"/>
    </ligand>
</feature>
<dbReference type="GO" id="GO:0006696">
    <property type="term" value="P:ergosterol biosynthetic process"/>
    <property type="evidence" value="ECO:0007669"/>
    <property type="project" value="TreeGrafter"/>
</dbReference>
<keyword evidence="8 12" id="KW-0560">Oxidoreductase</keyword>
<dbReference type="EC" id="1.6.2.2" evidence="12"/>
<protein>
    <recommendedName>
        <fullName evidence="12">NADH-cytochrome b5 reductase</fullName>
        <ecNumber evidence="12">1.6.2.2</ecNumber>
    </recommendedName>
</protein>
<keyword evidence="9 12" id="KW-0520">NAD</keyword>
<dbReference type="InterPro" id="IPR017927">
    <property type="entry name" value="FAD-bd_FR_type"/>
</dbReference>
<evidence type="ECO:0000256" key="6">
    <source>
        <dbReference type="ARBA" id="ARBA00022827"/>
    </source>
</evidence>
<feature type="binding site" evidence="11">
    <location>
        <position position="49"/>
    </location>
    <ligand>
        <name>FAD</name>
        <dbReference type="ChEBI" id="CHEBI:57692"/>
    </ligand>
</feature>
<dbReference type="Proteomes" id="UP001306508">
    <property type="component" value="Unassembled WGS sequence"/>
</dbReference>
<comment type="catalytic activity">
    <reaction evidence="12">
        <text>2 Fe(III)-[cytochrome b5] + NADH = 2 Fe(II)-[cytochrome b5] + NAD(+) + H(+)</text>
        <dbReference type="Rhea" id="RHEA:46680"/>
        <dbReference type="Rhea" id="RHEA-COMP:10438"/>
        <dbReference type="Rhea" id="RHEA-COMP:10439"/>
        <dbReference type="ChEBI" id="CHEBI:15378"/>
        <dbReference type="ChEBI" id="CHEBI:29033"/>
        <dbReference type="ChEBI" id="CHEBI:29034"/>
        <dbReference type="ChEBI" id="CHEBI:57540"/>
        <dbReference type="ChEBI" id="CHEBI:57945"/>
        <dbReference type="EC" id="1.6.2.2"/>
    </reaction>
</comment>
<dbReference type="SUPFAM" id="SSF63380">
    <property type="entry name" value="Riboflavin synthase domain-like"/>
    <property type="match status" value="1"/>
</dbReference>
<dbReference type="GO" id="GO:0016020">
    <property type="term" value="C:membrane"/>
    <property type="evidence" value="ECO:0007669"/>
    <property type="project" value="UniProtKB-SubCell"/>
</dbReference>
<dbReference type="GO" id="GO:0090524">
    <property type="term" value="F:cytochrome-b5 reductase activity, acting on NADH"/>
    <property type="evidence" value="ECO:0007669"/>
    <property type="project" value="UniProtKB-EC"/>
</dbReference>
<feature type="binding site" evidence="11">
    <location>
        <position position="115"/>
    </location>
    <ligand>
        <name>FAD</name>
        <dbReference type="ChEBI" id="CHEBI:57692"/>
    </ligand>
</feature>
<dbReference type="InterPro" id="IPR001709">
    <property type="entry name" value="Flavoprot_Pyr_Nucl_cyt_Rdtase"/>
</dbReference>
<evidence type="ECO:0000256" key="9">
    <source>
        <dbReference type="ARBA" id="ARBA00023027"/>
    </source>
</evidence>
<evidence type="ECO:0000256" key="7">
    <source>
        <dbReference type="ARBA" id="ARBA00022989"/>
    </source>
</evidence>
<dbReference type="PANTHER" id="PTHR19370:SF143">
    <property type="entry name" value="PLASMA MEMBRANE-ASSOCIATED COENZYME Q6 REDUCTASE PGA3"/>
    <property type="match status" value="1"/>
</dbReference>
<evidence type="ECO:0000256" key="1">
    <source>
        <dbReference type="ARBA" id="ARBA00001974"/>
    </source>
</evidence>
<evidence type="ECO:0000256" key="5">
    <source>
        <dbReference type="ARBA" id="ARBA00022692"/>
    </source>
</evidence>
<keyword evidence="15" id="KW-1185">Reference proteome</keyword>
<keyword evidence="6 11" id="KW-0274">FAD</keyword>
<reference evidence="15" key="1">
    <citation type="submission" date="2023-07" db="EMBL/GenBank/DDBJ databases">
        <title>A draft genome of Kazachstania heterogenica Y-27499.</title>
        <authorList>
            <person name="Donic C."/>
            <person name="Kralova J.S."/>
            <person name="Fidel L."/>
            <person name="Ben-Dor S."/>
            <person name="Jung S."/>
        </authorList>
    </citation>
    <scope>NUCLEOTIDE SEQUENCE [LARGE SCALE GENOMIC DNA]</scope>
    <source>
        <strain evidence="15">Y27499</strain>
    </source>
</reference>